<evidence type="ECO:0000313" key="2">
    <source>
        <dbReference type="EMBL" id="BBH95238.1"/>
    </source>
</evidence>
<dbReference type="AlphaFoldDB" id="A0A455T590"/>
<feature type="region of interest" description="Disordered" evidence="1">
    <location>
        <begin position="1"/>
        <end position="114"/>
    </location>
</feature>
<dbReference type="EMBL" id="AP019377">
    <property type="protein sequence ID" value="BBH95238.1"/>
    <property type="molecule type" value="Genomic_DNA"/>
</dbReference>
<protein>
    <submittedName>
        <fullName evidence="2">Uncharacterized protein</fullName>
    </submittedName>
</protein>
<sequence length="114" mass="12618">MNGFRSAAGNTRAARETRERGKADKEKRGRSRQREKAFWEEISQETDDLLGRLSLNGHHPELSASESAGYPAPPQSAEPDFLDSSQADHLPAPETLDSPSASSAQERQQQQQED</sequence>
<evidence type="ECO:0000256" key="1">
    <source>
        <dbReference type="SAM" id="MobiDB-lite"/>
    </source>
</evidence>
<proteinExistence type="predicted"/>
<feature type="compositionally biased region" description="Basic and acidic residues" evidence="1">
    <location>
        <begin position="13"/>
        <end position="39"/>
    </location>
</feature>
<organism evidence="2">
    <name type="scientific">Thermogemmatispora argillosa</name>
    <dbReference type="NCBI Taxonomy" id="2045280"/>
    <lineage>
        <taxon>Bacteria</taxon>
        <taxon>Bacillati</taxon>
        <taxon>Chloroflexota</taxon>
        <taxon>Ktedonobacteria</taxon>
        <taxon>Thermogemmatisporales</taxon>
        <taxon>Thermogemmatisporaceae</taxon>
        <taxon>Thermogemmatispora</taxon>
    </lineage>
</organism>
<feature type="compositionally biased region" description="Low complexity" evidence="1">
    <location>
        <begin position="100"/>
        <end position="114"/>
    </location>
</feature>
<name>A0A455T590_9CHLR</name>
<gene>
    <name evidence="2" type="ORF">KTA_34370</name>
</gene>
<accession>A0A455T590</accession>
<reference evidence="2" key="1">
    <citation type="submission" date="2018-12" db="EMBL/GenBank/DDBJ databases">
        <title>Novel natural products biosynthetic potential of the class Ktedonobacteria.</title>
        <authorList>
            <person name="Zheng Y."/>
            <person name="Saitou A."/>
            <person name="Wang C.M."/>
            <person name="Toyoda A."/>
            <person name="Minakuchi Y."/>
            <person name="Sekiguchi Y."/>
            <person name="Ueda K."/>
            <person name="Takano H."/>
            <person name="Sakai Y."/>
            <person name="Yokota A."/>
            <person name="Yabe S."/>
        </authorList>
    </citation>
    <scope>NUCLEOTIDE SEQUENCE</scope>
    <source>
        <strain evidence="2">A3-2</strain>
    </source>
</reference>